<evidence type="ECO:0000256" key="18">
    <source>
        <dbReference type="PROSITE-ProRule" id="PRU10141"/>
    </source>
</evidence>
<evidence type="ECO:0000256" key="12">
    <source>
        <dbReference type="ARBA" id="ARBA00024334"/>
    </source>
</evidence>
<evidence type="ECO:0000256" key="2">
    <source>
        <dbReference type="ARBA" id="ARBA00011245"/>
    </source>
</evidence>
<feature type="binding site" evidence="16">
    <location>
        <begin position="169"/>
        <end position="170"/>
    </location>
    <ligand>
        <name>ATP</name>
        <dbReference type="ChEBI" id="CHEBI:30616"/>
    </ligand>
</feature>
<sequence>MGCGIITCSSRSKKSIARRLKNICLEPEIFLGVRNVPTVDNYEILEILGSGGFSEVALAIHNPTNQKRALKIIRKSPLAVQQLNPEFMIIEMKLLRTLDHPNVLKCFEIFEDKENYFLALEYCEGGNLFQKLGPNLRDETRIADIIYQILSGIAYFHDKQIVHRDIKPENILIESSETWNVKVADFGSACYLDKNKIAEGVFGSPFYLAPEVLLGYYDEKVDIWSLGVVLYVMVTGLAPYSGKNVKEIVNQIIDCPLRINAKTMPGQSLLMLDFARQLLEINPSRRISAKDALQHPWIKRNAKSKTQNTGIPINICSKPLKSKLAQGVFMYIVSCLLKSKDFCTLSNAFREIDTNGNGKIEPHELENELKKLHPDDDAKKKTINFFKDFDYNNNNFIEFTEFIMACSDHQCLFSNELIGGAFEKFDEDGDGIVDLNDIEKVIGPLELKEDCNFEIKGRFDKKKTIDKKEFIDLIKSLAE</sequence>
<keyword evidence="8 16" id="KW-0547">Nucleotide-binding</keyword>
<dbReference type="EC" id="2.7.11.1" evidence="3"/>
<dbReference type="Pfam" id="PF13499">
    <property type="entry name" value="EF-hand_7"/>
    <property type="match status" value="1"/>
</dbReference>
<comment type="catalytic activity">
    <reaction evidence="13">
        <text>L-threonyl-[protein] + ATP = O-phospho-L-threonyl-[protein] + ADP + H(+)</text>
        <dbReference type="Rhea" id="RHEA:46608"/>
        <dbReference type="Rhea" id="RHEA-COMP:11060"/>
        <dbReference type="Rhea" id="RHEA-COMP:11605"/>
        <dbReference type="ChEBI" id="CHEBI:15378"/>
        <dbReference type="ChEBI" id="CHEBI:30013"/>
        <dbReference type="ChEBI" id="CHEBI:30616"/>
        <dbReference type="ChEBI" id="CHEBI:61977"/>
        <dbReference type="ChEBI" id="CHEBI:456216"/>
        <dbReference type="EC" id="2.7.11.1"/>
    </reaction>
</comment>
<comment type="similarity">
    <text evidence="12">Belongs to the protein kinase superfamily. Ser/Thr protein kinase family. CDPK subfamily.</text>
</comment>
<evidence type="ECO:0000256" key="6">
    <source>
        <dbReference type="ARBA" id="ARBA00022723"/>
    </source>
</evidence>
<dbReference type="CDD" id="cd05117">
    <property type="entry name" value="STKc_CAMK"/>
    <property type="match status" value="1"/>
</dbReference>
<dbReference type="InterPro" id="IPR000719">
    <property type="entry name" value="Prot_kinase_dom"/>
</dbReference>
<dbReference type="GO" id="GO:0005524">
    <property type="term" value="F:ATP binding"/>
    <property type="evidence" value="ECO:0007669"/>
    <property type="project" value="UniProtKB-UniRule"/>
</dbReference>
<dbReference type="PROSITE" id="PS00107">
    <property type="entry name" value="PROTEIN_KINASE_ATP"/>
    <property type="match status" value="1"/>
</dbReference>
<dbReference type="AlphaFoldDB" id="A0A1R2CS21"/>
<dbReference type="Pfam" id="PF00069">
    <property type="entry name" value="Pkinase"/>
    <property type="match status" value="1"/>
</dbReference>
<gene>
    <name evidence="22" type="ORF">SteCoe_5664</name>
</gene>
<organism evidence="22 23">
    <name type="scientific">Stentor coeruleus</name>
    <dbReference type="NCBI Taxonomy" id="5963"/>
    <lineage>
        <taxon>Eukaryota</taxon>
        <taxon>Sar</taxon>
        <taxon>Alveolata</taxon>
        <taxon>Ciliophora</taxon>
        <taxon>Postciliodesmatophora</taxon>
        <taxon>Heterotrichea</taxon>
        <taxon>Heterotrichida</taxon>
        <taxon>Stentoridae</taxon>
        <taxon>Stentor</taxon>
    </lineage>
</organism>
<keyword evidence="10" id="KW-0106">Calcium</keyword>
<evidence type="ECO:0000256" key="16">
    <source>
        <dbReference type="PIRSR" id="PIRSR630616-2"/>
    </source>
</evidence>
<dbReference type="InterPro" id="IPR002048">
    <property type="entry name" value="EF_hand_dom"/>
</dbReference>
<proteinExistence type="inferred from homology"/>
<feature type="binding site" evidence="16">
    <location>
        <position position="71"/>
    </location>
    <ligand>
        <name>ATP</name>
        <dbReference type="ChEBI" id="CHEBI:30616"/>
    </ligand>
</feature>
<dbReference type="Gene3D" id="3.30.200.20">
    <property type="entry name" value="Phosphorylase Kinase, domain 1"/>
    <property type="match status" value="1"/>
</dbReference>
<feature type="domain" description="EF-hand" evidence="21">
    <location>
        <begin position="345"/>
        <end position="375"/>
    </location>
</feature>
<evidence type="ECO:0000256" key="3">
    <source>
        <dbReference type="ARBA" id="ARBA00012513"/>
    </source>
</evidence>
<evidence type="ECO:0000256" key="15">
    <source>
        <dbReference type="PIRSR" id="PIRSR630616-1"/>
    </source>
</evidence>
<evidence type="ECO:0000256" key="8">
    <source>
        <dbReference type="ARBA" id="ARBA00022741"/>
    </source>
</evidence>
<dbReference type="CDD" id="cd00051">
    <property type="entry name" value="EFh"/>
    <property type="match status" value="1"/>
</dbReference>
<dbReference type="InterPro" id="IPR008271">
    <property type="entry name" value="Ser/Thr_kinase_AS"/>
</dbReference>
<evidence type="ECO:0000256" key="13">
    <source>
        <dbReference type="ARBA" id="ARBA00047899"/>
    </source>
</evidence>
<feature type="domain" description="Protein kinase" evidence="20">
    <location>
        <begin position="42"/>
        <end position="298"/>
    </location>
</feature>
<keyword evidence="6" id="KW-0479">Metal-binding</keyword>
<dbReference type="GO" id="GO:0004674">
    <property type="term" value="F:protein serine/threonine kinase activity"/>
    <property type="evidence" value="ECO:0007669"/>
    <property type="project" value="UniProtKB-KW"/>
</dbReference>
<keyword evidence="23" id="KW-1185">Reference proteome</keyword>
<comment type="catalytic activity">
    <reaction evidence="14">
        <text>L-seryl-[protein] + ATP = O-phospho-L-seryl-[protein] + ADP + H(+)</text>
        <dbReference type="Rhea" id="RHEA:17989"/>
        <dbReference type="Rhea" id="RHEA-COMP:9863"/>
        <dbReference type="Rhea" id="RHEA-COMP:11604"/>
        <dbReference type="ChEBI" id="CHEBI:15378"/>
        <dbReference type="ChEBI" id="CHEBI:29999"/>
        <dbReference type="ChEBI" id="CHEBI:30616"/>
        <dbReference type="ChEBI" id="CHEBI:83421"/>
        <dbReference type="ChEBI" id="CHEBI:456216"/>
        <dbReference type="EC" id="2.7.11.1"/>
    </reaction>
</comment>
<dbReference type="Proteomes" id="UP000187209">
    <property type="component" value="Unassembled WGS sequence"/>
</dbReference>
<dbReference type="SMART" id="SM00054">
    <property type="entry name" value="EFh"/>
    <property type="match status" value="3"/>
</dbReference>
<keyword evidence="4 19" id="KW-0723">Serine/threonine-protein kinase</keyword>
<feature type="binding site" evidence="18">
    <location>
        <position position="75"/>
    </location>
    <ligand>
        <name>ATP</name>
        <dbReference type="ChEBI" id="CHEBI:30616"/>
    </ligand>
</feature>
<keyword evidence="7" id="KW-0677">Repeat</keyword>
<dbReference type="InterPro" id="IPR011009">
    <property type="entry name" value="Kinase-like_dom_sf"/>
</dbReference>
<evidence type="ECO:0000256" key="1">
    <source>
        <dbReference type="ARBA" id="ARBA00001946"/>
    </source>
</evidence>
<evidence type="ECO:0000256" key="5">
    <source>
        <dbReference type="ARBA" id="ARBA00022679"/>
    </source>
</evidence>
<dbReference type="PROSITE" id="PS50011">
    <property type="entry name" value="PROTEIN_KINASE_DOM"/>
    <property type="match status" value="1"/>
</dbReference>
<dbReference type="FunFam" id="3.30.200.20:FF:000315">
    <property type="entry name" value="Calcium-dependent protein kinase 3"/>
    <property type="match status" value="1"/>
</dbReference>
<dbReference type="Gene3D" id="1.10.238.10">
    <property type="entry name" value="EF-hand"/>
    <property type="match status" value="2"/>
</dbReference>
<evidence type="ECO:0000259" key="20">
    <source>
        <dbReference type="PROSITE" id="PS50011"/>
    </source>
</evidence>
<evidence type="ECO:0000256" key="17">
    <source>
        <dbReference type="PIRSR" id="PIRSR630616-3"/>
    </source>
</evidence>
<evidence type="ECO:0000256" key="10">
    <source>
        <dbReference type="ARBA" id="ARBA00022837"/>
    </source>
</evidence>
<evidence type="ECO:0000256" key="11">
    <source>
        <dbReference type="ARBA" id="ARBA00022840"/>
    </source>
</evidence>
<dbReference type="SUPFAM" id="SSF47473">
    <property type="entry name" value="EF-hand"/>
    <property type="match status" value="1"/>
</dbReference>
<dbReference type="InterPro" id="IPR017441">
    <property type="entry name" value="Protein_kinase_ATP_BS"/>
</dbReference>
<evidence type="ECO:0000256" key="7">
    <source>
        <dbReference type="ARBA" id="ARBA00022737"/>
    </source>
</evidence>
<keyword evidence="11 16" id="KW-0067">ATP-binding</keyword>
<dbReference type="SUPFAM" id="SSF56112">
    <property type="entry name" value="Protein kinase-like (PK-like)"/>
    <property type="match status" value="1"/>
</dbReference>
<evidence type="ECO:0000256" key="14">
    <source>
        <dbReference type="ARBA" id="ARBA00048679"/>
    </source>
</evidence>
<dbReference type="FunFam" id="1.10.510.10:FF:000571">
    <property type="entry name" value="Maternal embryonic leucine zipper kinase"/>
    <property type="match status" value="1"/>
</dbReference>
<feature type="cross-link" description="Glycyl lysine isopeptide (Lys-Gly) (interchain with G-Cter in SUMO2)" evidence="17">
    <location>
        <position position="167"/>
    </location>
</feature>
<evidence type="ECO:0000313" key="22">
    <source>
        <dbReference type="EMBL" id="OMJ91763.1"/>
    </source>
</evidence>
<dbReference type="InterPro" id="IPR018247">
    <property type="entry name" value="EF_Hand_1_Ca_BS"/>
</dbReference>
<name>A0A1R2CS21_9CILI</name>
<dbReference type="OrthoDB" id="377346at2759"/>
<dbReference type="PANTHER" id="PTHR24350">
    <property type="entry name" value="SERINE/THREONINE-PROTEIN KINASE IAL-RELATED"/>
    <property type="match status" value="1"/>
</dbReference>
<evidence type="ECO:0000256" key="19">
    <source>
        <dbReference type="RuleBase" id="RU000304"/>
    </source>
</evidence>
<dbReference type="Gene3D" id="1.10.510.10">
    <property type="entry name" value="Transferase(Phosphotransferase) domain 1"/>
    <property type="match status" value="1"/>
</dbReference>
<feature type="domain" description="EF-hand" evidence="21">
    <location>
        <begin position="413"/>
        <end position="448"/>
    </location>
</feature>
<evidence type="ECO:0000256" key="4">
    <source>
        <dbReference type="ARBA" id="ARBA00022527"/>
    </source>
</evidence>
<protein>
    <recommendedName>
        <fullName evidence="3">non-specific serine/threonine protein kinase</fullName>
        <ecNumber evidence="3">2.7.11.1</ecNumber>
    </recommendedName>
</protein>
<dbReference type="GO" id="GO:0005509">
    <property type="term" value="F:calcium ion binding"/>
    <property type="evidence" value="ECO:0007669"/>
    <property type="project" value="InterPro"/>
</dbReference>
<feature type="binding site" evidence="16">
    <location>
        <position position="185"/>
    </location>
    <ligand>
        <name>ATP</name>
        <dbReference type="ChEBI" id="CHEBI:30616"/>
    </ligand>
</feature>
<keyword evidence="9" id="KW-0418">Kinase</keyword>
<dbReference type="PROSITE" id="PS00108">
    <property type="entry name" value="PROTEIN_KINASE_ST"/>
    <property type="match status" value="1"/>
</dbReference>
<dbReference type="InterPro" id="IPR011992">
    <property type="entry name" value="EF-hand-dom_pair"/>
</dbReference>
<evidence type="ECO:0000313" key="23">
    <source>
        <dbReference type="Proteomes" id="UP000187209"/>
    </source>
</evidence>
<reference evidence="22 23" key="1">
    <citation type="submission" date="2016-11" db="EMBL/GenBank/DDBJ databases">
        <title>The macronuclear genome of Stentor coeruleus: a giant cell with tiny introns.</title>
        <authorList>
            <person name="Slabodnick M."/>
            <person name="Ruby J.G."/>
            <person name="Reiff S.B."/>
            <person name="Swart E.C."/>
            <person name="Gosai S."/>
            <person name="Prabakaran S."/>
            <person name="Witkowska E."/>
            <person name="Larue G.E."/>
            <person name="Fisher S."/>
            <person name="Freeman R.M."/>
            <person name="Gunawardena J."/>
            <person name="Chu W."/>
            <person name="Stover N.A."/>
            <person name="Gregory B.D."/>
            <person name="Nowacki M."/>
            <person name="Derisi J."/>
            <person name="Roy S.W."/>
            <person name="Marshall W.F."/>
            <person name="Sood P."/>
        </authorList>
    </citation>
    <scope>NUCLEOTIDE SEQUENCE [LARGE SCALE GENOMIC DNA]</scope>
    <source>
        <strain evidence="22">WM001</strain>
    </source>
</reference>
<dbReference type="PROSITE" id="PS50222">
    <property type="entry name" value="EF_HAND_2"/>
    <property type="match status" value="3"/>
</dbReference>
<feature type="active site" description="Proton acceptor" evidence="15">
    <location>
        <position position="165"/>
    </location>
</feature>
<comment type="subunit">
    <text evidence="2">Monomer.</text>
</comment>
<comment type="cofactor">
    <cofactor evidence="1">
        <name>Mg(2+)</name>
        <dbReference type="ChEBI" id="CHEBI:18420"/>
    </cofactor>
</comment>
<accession>A0A1R2CS21</accession>
<keyword evidence="5" id="KW-0808">Transferase</keyword>
<dbReference type="InterPro" id="IPR030616">
    <property type="entry name" value="Aur-like"/>
</dbReference>
<dbReference type="SMART" id="SM00220">
    <property type="entry name" value="S_TKc"/>
    <property type="match status" value="1"/>
</dbReference>
<evidence type="ECO:0000256" key="9">
    <source>
        <dbReference type="ARBA" id="ARBA00022777"/>
    </source>
</evidence>
<evidence type="ECO:0000259" key="21">
    <source>
        <dbReference type="PROSITE" id="PS50222"/>
    </source>
</evidence>
<dbReference type="EMBL" id="MPUH01000075">
    <property type="protein sequence ID" value="OMJ91763.1"/>
    <property type="molecule type" value="Genomic_DNA"/>
</dbReference>
<dbReference type="PROSITE" id="PS00018">
    <property type="entry name" value="EF_HAND_1"/>
    <property type="match status" value="3"/>
</dbReference>
<comment type="caution">
    <text evidence="22">The sequence shown here is derived from an EMBL/GenBank/DDBJ whole genome shotgun (WGS) entry which is preliminary data.</text>
</comment>
<feature type="domain" description="EF-hand" evidence="21">
    <location>
        <begin position="377"/>
        <end position="412"/>
    </location>
</feature>